<dbReference type="InterPro" id="IPR028889">
    <property type="entry name" value="USP"/>
</dbReference>
<dbReference type="OMA" id="TEKHIHE"/>
<dbReference type="GO" id="GO:0005634">
    <property type="term" value="C:nucleus"/>
    <property type="evidence" value="ECO:0007669"/>
    <property type="project" value="TreeGrafter"/>
</dbReference>
<dbReference type="OrthoDB" id="289038at2759"/>
<dbReference type="InterPro" id="IPR018200">
    <property type="entry name" value="USP_CS"/>
</dbReference>
<proteinExistence type="predicted"/>
<comment type="caution">
    <text evidence="2">The sequence shown here is derived from an EMBL/GenBank/DDBJ whole genome shotgun (WGS) entry which is preliminary data.</text>
</comment>
<dbReference type="PANTHER" id="PTHR24006">
    <property type="entry name" value="UBIQUITIN CARBOXYL-TERMINAL HYDROLASE"/>
    <property type="match status" value="1"/>
</dbReference>
<name>A0A642UNB3_DIURU</name>
<keyword evidence="3" id="KW-1185">Reference proteome</keyword>
<reference evidence="2 3" key="1">
    <citation type="submission" date="2019-07" db="EMBL/GenBank/DDBJ databases">
        <title>Genome assembly of two rare yeast pathogens: Diutina rugosa and Trichomonascus ciferrii.</title>
        <authorList>
            <person name="Mixao V."/>
            <person name="Saus E."/>
            <person name="Hansen A."/>
            <person name="Lass-Flor C."/>
            <person name="Gabaldon T."/>
        </authorList>
    </citation>
    <scope>NUCLEOTIDE SEQUENCE [LARGE SCALE GENOMIC DNA]</scope>
    <source>
        <strain evidence="2 3">CBS 613</strain>
    </source>
</reference>
<protein>
    <recommendedName>
        <fullName evidence="1">USP domain-containing protein</fullName>
    </recommendedName>
</protein>
<feature type="domain" description="USP" evidence="1">
    <location>
        <begin position="5"/>
        <end position="326"/>
    </location>
</feature>
<dbReference type="SUPFAM" id="SSF54001">
    <property type="entry name" value="Cysteine proteinases"/>
    <property type="match status" value="1"/>
</dbReference>
<dbReference type="GO" id="GO:0004843">
    <property type="term" value="F:cysteine-type deubiquitinase activity"/>
    <property type="evidence" value="ECO:0007669"/>
    <property type="project" value="InterPro"/>
</dbReference>
<dbReference type="PROSITE" id="PS50235">
    <property type="entry name" value="USP_3"/>
    <property type="match status" value="1"/>
</dbReference>
<gene>
    <name evidence="2" type="ORF">DIURU_002988</name>
</gene>
<dbReference type="PROSITE" id="PS00973">
    <property type="entry name" value="USP_2"/>
    <property type="match status" value="1"/>
</dbReference>
<accession>A0A642UNB3</accession>
<dbReference type="Pfam" id="PF00443">
    <property type="entry name" value="UCH"/>
    <property type="match status" value="1"/>
</dbReference>
<dbReference type="RefSeq" id="XP_034012276.1">
    <property type="nucleotide sequence ID" value="XM_034155699.1"/>
</dbReference>
<evidence type="ECO:0000259" key="1">
    <source>
        <dbReference type="PROSITE" id="PS50235"/>
    </source>
</evidence>
<dbReference type="EMBL" id="SWFT01000092">
    <property type="protein sequence ID" value="KAA8902194.1"/>
    <property type="molecule type" value="Genomic_DNA"/>
</dbReference>
<dbReference type="PROSITE" id="PS00972">
    <property type="entry name" value="USP_1"/>
    <property type="match status" value="1"/>
</dbReference>
<dbReference type="InterPro" id="IPR038765">
    <property type="entry name" value="Papain-like_cys_pep_sf"/>
</dbReference>
<dbReference type="GO" id="GO:0016579">
    <property type="term" value="P:protein deubiquitination"/>
    <property type="evidence" value="ECO:0007669"/>
    <property type="project" value="InterPro"/>
</dbReference>
<dbReference type="Proteomes" id="UP000449547">
    <property type="component" value="Unassembled WGS sequence"/>
</dbReference>
<evidence type="ECO:0000313" key="3">
    <source>
        <dbReference type="Proteomes" id="UP000449547"/>
    </source>
</evidence>
<organism evidence="2 3">
    <name type="scientific">Diutina rugosa</name>
    <name type="common">Yeast</name>
    <name type="synonym">Candida rugosa</name>
    <dbReference type="NCBI Taxonomy" id="5481"/>
    <lineage>
        <taxon>Eukaryota</taxon>
        <taxon>Fungi</taxon>
        <taxon>Dikarya</taxon>
        <taxon>Ascomycota</taxon>
        <taxon>Saccharomycotina</taxon>
        <taxon>Pichiomycetes</taxon>
        <taxon>Debaryomycetaceae</taxon>
        <taxon>Diutina</taxon>
    </lineage>
</organism>
<dbReference type="InterPro" id="IPR050164">
    <property type="entry name" value="Peptidase_C19"/>
</dbReference>
<dbReference type="Gene3D" id="3.90.70.10">
    <property type="entry name" value="Cysteine proteinases"/>
    <property type="match status" value="1"/>
</dbReference>
<dbReference type="InterPro" id="IPR001394">
    <property type="entry name" value="Peptidase_C19_UCH"/>
</dbReference>
<dbReference type="PANTHER" id="PTHR24006:SF937">
    <property type="entry name" value="UBIQUITIN CARBOXYL-TERMINAL HYDROLASE"/>
    <property type="match status" value="1"/>
</dbReference>
<dbReference type="VEuPathDB" id="FungiDB:DIURU_002988"/>
<dbReference type="GeneID" id="54781639"/>
<dbReference type="GO" id="GO:0005829">
    <property type="term" value="C:cytosol"/>
    <property type="evidence" value="ECO:0007669"/>
    <property type="project" value="TreeGrafter"/>
</dbReference>
<evidence type="ECO:0000313" key="2">
    <source>
        <dbReference type="EMBL" id="KAA8902194.1"/>
    </source>
</evidence>
<sequence length="328" mass="37351">MTGLKGFVNLGATCYMSSILQTFIHNPLFKECFLNNDFHYFHCEKNKAFLISQQVDENNACITCALDNIFTSFYTATSHEGFGLTHLLSTAWYKKKSLAGFQEQDAHEFWQFILNELHSDHERLVRQSNIKQEEDNSIQKCSCVTHRTFLGELSSSIKCTSCGSITSTTDPVLDVSLELKKGSTTLYNCLDLFCRDEPLDVPYTCESCNDKTEAIKSLRLKSVAPVFSIQLKRFKHHLDSISKIDNPIEVPLYLELAKYCENPQGNLFYELFALVCHTGSVHTGHYVVIIKGGDGQWYKFDDSVITMVDKEEVTSTSAYLLFYIQRPL</sequence>
<dbReference type="AlphaFoldDB" id="A0A642UNB3"/>